<organism evidence="3">
    <name type="scientific">uncultured Desulfovibrio sp</name>
    <dbReference type="NCBI Taxonomy" id="167968"/>
    <lineage>
        <taxon>Bacteria</taxon>
        <taxon>Pseudomonadati</taxon>
        <taxon>Thermodesulfobacteriota</taxon>
        <taxon>Desulfovibrionia</taxon>
        <taxon>Desulfovibrionales</taxon>
        <taxon>Desulfovibrionaceae</taxon>
        <taxon>Desulfovibrio</taxon>
        <taxon>environmental samples</taxon>
    </lineage>
</organism>
<sequence length="286" mass="32563">MRSKIIKDTKYRGYSLFESEKTKDGFYKTTIDQLIDMAERMAAKHSKVLAIRIDVHSPQGSDTYLTSRDITRIIENTKRNINNRHKHGKNVPDIQSIWTQEQTCMSEHPHYHLQISCNGNAIKNGYGIFHELNNQVSRHLKTDDGKNNQGLVHYCESNKGAGLFIDRNSPDFESQRDEAVRMGSYIAKCSGKESLPKGSRVSSSSLKGLGSRNLQQNNVGVASPPQETETAEHFIDDRFRNDHHRQHDISNVPSSAPVSKSTDDESAIEEMLKRDWELYRDSDRDA</sequence>
<evidence type="ECO:0000259" key="2">
    <source>
        <dbReference type="Pfam" id="PF11726"/>
    </source>
</evidence>
<dbReference type="Pfam" id="PF11726">
    <property type="entry name" value="YagK_YfjJ_C"/>
    <property type="match status" value="1"/>
</dbReference>
<gene>
    <name evidence="3" type="ORF">KM92DES2_12274</name>
</gene>
<proteinExistence type="predicted"/>
<protein>
    <recommendedName>
        <fullName evidence="2">YagK/YfjJ C-terminal domain-containing protein</fullName>
    </recommendedName>
</protein>
<feature type="compositionally biased region" description="Polar residues" evidence="1">
    <location>
        <begin position="200"/>
        <end position="228"/>
    </location>
</feature>
<dbReference type="InterPro" id="IPR057271">
    <property type="entry name" value="YagK_YfjJ_C"/>
</dbReference>
<reference evidence="3" key="1">
    <citation type="submission" date="2016-04" db="EMBL/GenBank/DDBJ databases">
        <authorList>
            <person name="Evans L.H."/>
            <person name="Alamgir A."/>
            <person name="Owens N."/>
            <person name="Weber N.D."/>
            <person name="Virtaneva K."/>
            <person name="Barbian K."/>
            <person name="Babar A."/>
            <person name="Rosenke K."/>
        </authorList>
    </citation>
    <scope>NUCLEOTIDE SEQUENCE</scope>
    <source>
        <strain evidence="3">92-2</strain>
    </source>
</reference>
<evidence type="ECO:0000313" key="3">
    <source>
        <dbReference type="EMBL" id="SBW07012.1"/>
    </source>
</evidence>
<feature type="compositionally biased region" description="Polar residues" evidence="1">
    <location>
        <begin position="249"/>
        <end position="260"/>
    </location>
</feature>
<feature type="domain" description="YagK/YfjJ C-terminal" evidence="2">
    <location>
        <begin position="44"/>
        <end position="193"/>
    </location>
</feature>
<dbReference type="AlphaFoldDB" id="A0A212K5V1"/>
<accession>A0A212K5V1</accession>
<feature type="compositionally biased region" description="Basic and acidic residues" evidence="1">
    <location>
        <begin position="230"/>
        <end position="248"/>
    </location>
</feature>
<feature type="region of interest" description="Disordered" evidence="1">
    <location>
        <begin position="191"/>
        <end position="267"/>
    </location>
</feature>
<evidence type="ECO:0000256" key="1">
    <source>
        <dbReference type="SAM" id="MobiDB-lite"/>
    </source>
</evidence>
<name>A0A212K5V1_9BACT</name>
<dbReference type="EMBL" id="FLUP01000001">
    <property type="protein sequence ID" value="SBW07012.1"/>
    <property type="molecule type" value="Genomic_DNA"/>
</dbReference>
<dbReference type="RefSeq" id="WP_256267704.1">
    <property type="nucleotide sequence ID" value="NZ_LT598928.1"/>
</dbReference>